<dbReference type="GO" id="GO:0006508">
    <property type="term" value="P:proteolysis"/>
    <property type="evidence" value="ECO:0007669"/>
    <property type="project" value="UniProtKB-KW"/>
</dbReference>
<name>A0ABS4L1F6_STRAV</name>
<dbReference type="InterPro" id="IPR043202">
    <property type="entry name" value="Band-7_stomatin-like"/>
</dbReference>
<dbReference type="SUPFAM" id="SSF117892">
    <property type="entry name" value="Band 7/SPFH domain"/>
    <property type="match status" value="1"/>
</dbReference>
<feature type="domain" description="Band 7" evidence="3">
    <location>
        <begin position="8"/>
        <end position="51"/>
    </location>
</feature>
<dbReference type="InterPro" id="IPR036013">
    <property type="entry name" value="Band_7/SPFH_dom_sf"/>
</dbReference>
<evidence type="ECO:0000259" key="3">
    <source>
        <dbReference type="Pfam" id="PF01145"/>
    </source>
</evidence>
<evidence type="ECO:0000256" key="2">
    <source>
        <dbReference type="SAM" id="MobiDB-lite"/>
    </source>
</evidence>
<gene>
    <name evidence="4" type="ORF">J2Z77_001238</name>
</gene>
<keyword evidence="4" id="KW-0645">Protease</keyword>
<comment type="similarity">
    <text evidence="1">Belongs to the band 7/mec-2 family.</text>
</comment>
<evidence type="ECO:0000256" key="1">
    <source>
        <dbReference type="ARBA" id="ARBA00008164"/>
    </source>
</evidence>
<organism evidence="4 5">
    <name type="scientific">Streptomyces avidinii</name>
    <dbReference type="NCBI Taxonomy" id="1895"/>
    <lineage>
        <taxon>Bacteria</taxon>
        <taxon>Bacillati</taxon>
        <taxon>Actinomycetota</taxon>
        <taxon>Actinomycetes</taxon>
        <taxon>Kitasatosporales</taxon>
        <taxon>Streptomycetaceae</taxon>
        <taxon>Streptomyces</taxon>
    </lineage>
</organism>
<dbReference type="InterPro" id="IPR001107">
    <property type="entry name" value="Band_7"/>
</dbReference>
<dbReference type="Proteomes" id="UP001519310">
    <property type="component" value="Unassembled WGS sequence"/>
</dbReference>
<feature type="region of interest" description="Disordered" evidence="2">
    <location>
        <begin position="49"/>
        <end position="94"/>
    </location>
</feature>
<keyword evidence="4" id="KW-0378">Hydrolase</keyword>
<dbReference type="GO" id="GO:0008233">
    <property type="term" value="F:peptidase activity"/>
    <property type="evidence" value="ECO:0007669"/>
    <property type="project" value="UniProtKB-KW"/>
</dbReference>
<dbReference type="EMBL" id="JAGGLQ010000002">
    <property type="protein sequence ID" value="MBP2035451.1"/>
    <property type="molecule type" value="Genomic_DNA"/>
</dbReference>
<dbReference type="InterPro" id="IPR001972">
    <property type="entry name" value="Stomatin_HflK_fam"/>
</dbReference>
<evidence type="ECO:0000313" key="4">
    <source>
        <dbReference type="EMBL" id="MBP2035451.1"/>
    </source>
</evidence>
<evidence type="ECO:0000313" key="5">
    <source>
        <dbReference type="Proteomes" id="UP001519310"/>
    </source>
</evidence>
<dbReference type="Gene3D" id="6.10.250.2090">
    <property type="match status" value="1"/>
</dbReference>
<dbReference type="PANTHER" id="PTHR10264">
    <property type="entry name" value="BAND 7 PROTEIN-RELATED"/>
    <property type="match status" value="1"/>
</dbReference>
<dbReference type="Pfam" id="PF01145">
    <property type="entry name" value="Band_7"/>
    <property type="match status" value="1"/>
</dbReference>
<reference evidence="4 5" key="1">
    <citation type="submission" date="2021-03" db="EMBL/GenBank/DDBJ databases">
        <title>Genomic Encyclopedia of Type Strains, Phase IV (KMG-IV): sequencing the most valuable type-strain genomes for metagenomic binning, comparative biology and taxonomic classification.</title>
        <authorList>
            <person name="Goeker M."/>
        </authorList>
    </citation>
    <scope>NUCLEOTIDE SEQUENCE [LARGE SCALE GENOMIC DNA]</scope>
    <source>
        <strain evidence="4 5">DSM 40526</strain>
    </source>
</reference>
<sequence>MMDSPAVEWGLTIDRVEIKDVSLPEAMKRSVARQAEADRERGARIINADAELQASEKQGAAVSRGQKRVEPALREDGRRMWGAGRVRSRRDVPA</sequence>
<feature type="compositionally biased region" description="Basic and acidic residues" evidence="2">
    <location>
        <begin position="67"/>
        <end position="79"/>
    </location>
</feature>
<proteinExistence type="inferred from homology"/>
<dbReference type="PRINTS" id="PR00721">
    <property type="entry name" value="STOMATIN"/>
</dbReference>
<accession>A0ABS4L1F6</accession>
<keyword evidence="5" id="KW-1185">Reference proteome</keyword>
<dbReference type="PANTHER" id="PTHR10264:SF19">
    <property type="entry name" value="AT06885P-RELATED"/>
    <property type="match status" value="1"/>
</dbReference>
<protein>
    <submittedName>
        <fullName evidence="4">Regulator of protease activity HflC (Stomatin/prohibitin superfamily)</fullName>
    </submittedName>
</protein>
<comment type="caution">
    <text evidence="4">The sequence shown here is derived from an EMBL/GenBank/DDBJ whole genome shotgun (WGS) entry which is preliminary data.</text>
</comment>